<feature type="transmembrane region" description="Helical" evidence="11">
    <location>
        <begin position="413"/>
        <end position="432"/>
    </location>
</feature>
<evidence type="ECO:0000256" key="8">
    <source>
        <dbReference type="ARBA" id="ARBA00022989"/>
    </source>
</evidence>
<keyword evidence="9 11" id="KW-0472">Membrane</keyword>
<feature type="transmembrane region" description="Helical" evidence="11">
    <location>
        <begin position="525"/>
        <end position="541"/>
    </location>
</feature>
<feature type="transmembrane region" description="Helical" evidence="11">
    <location>
        <begin position="46"/>
        <end position="66"/>
    </location>
</feature>
<evidence type="ECO:0000256" key="7">
    <source>
        <dbReference type="ARBA" id="ARBA00022824"/>
    </source>
</evidence>
<dbReference type="PANTHER" id="PTHR12468">
    <property type="entry name" value="GPI MANNOSYLTRANSFERASE 2"/>
    <property type="match status" value="1"/>
</dbReference>
<keyword evidence="6 11" id="KW-0812">Transmembrane</keyword>
<accession>A0AAI8L3R7</accession>
<protein>
    <recommendedName>
        <fullName evidence="14">Mannosyltransferase PIG-V</fullName>
    </recommendedName>
</protein>
<proteinExistence type="predicted"/>
<comment type="subcellular location">
    <subcellularLocation>
        <location evidence="1">Endoplasmic reticulum membrane</location>
        <topology evidence="1">Multi-pass membrane protein</topology>
    </subcellularLocation>
</comment>
<dbReference type="KEGG" id="sge:DWG14_06679"/>
<feature type="transmembrane region" description="Helical" evidence="11">
    <location>
        <begin position="217"/>
        <end position="234"/>
    </location>
</feature>
<feature type="region of interest" description="Disordered" evidence="10">
    <location>
        <begin position="238"/>
        <end position="287"/>
    </location>
</feature>
<dbReference type="Pfam" id="PF04188">
    <property type="entry name" value="Mannosyl_trans2"/>
    <property type="match status" value="1"/>
</dbReference>
<comment type="pathway">
    <text evidence="2">Glycolipid biosynthesis; glycosylphosphatidylinositol-anchor biosynthesis.</text>
</comment>
<evidence type="ECO:0000256" key="1">
    <source>
        <dbReference type="ARBA" id="ARBA00004477"/>
    </source>
</evidence>
<sequence length="573" mass="59835">MWRTPLRWSARAPLGTWRFGARSIIGPVTDLGTRPGRALRRAAPALLGYAAVRALGLLTLALWSAARDKSAYTLLTARWDALWYTRVAELGYGYEVRLPNGDVHSNLAFFPLLPWLERLLSALTPLSYADAGFVVSLLASLAAAWGVFAVTDHVYGGRAGVCAVLLWAVLPVGIVQSMAYSESLFTALAAWSLYAVLTGRWVTAGLLASLAGLTRPVGLAVVAAVWVTGAAAFLRERRDRHETTTTAGDQAGRETTTVVGAREQSEAATAAREQEPGGEIATVAPEQGLGEAATVACERDRNEAATAACQPDRNEAATADCEQEPGQAATAAYQRGQCEAASVACERDRSRPEGPSSGRNRSAADAGGARAVGHAPETGTASLSGRAPDAEGARTPSHSPGVGKSGGTRVRRALGMALAPVGTAAYVLWVGHRTGKGPLGYLDVQAGWRNGFDGGYAFARFVGDKFTSFPSALAGAGLIVGVALIIWLYVICVRQGQPLPLLVYAGVVTALALCASSYFGSKPRLLMPAFPLLLPLALALARARTRRSAAVVAAVAVASALYGAFWLNGSGPP</sequence>
<reference evidence="12 13" key="1">
    <citation type="submission" date="2018-09" db="EMBL/GenBank/DDBJ databases">
        <title>Production of Trimethoprim by Streptomyces sp. 3E-1.</title>
        <authorList>
            <person name="Kang H.J."/>
            <person name="Kim S.B."/>
        </authorList>
    </citation>
    <scope>NUCLEOTIDE SEQUENCE [LARGE SCALE GENOMIC DNA]</scope>
    <source>
        <strain evidence="12 13">3E-1</strain>
    </source>
</reference>
<feature type="transmembrane region" description="Helical" evidence="11">
    <location>
        <begin position="548"/>
        <end position="567"/>
    </location>
</feature>
<dbReference type="GO" id="GO:0004376">
    <property type="term" value="F:GPI mannosyltransferase activity"/>
    <property type="evidence" value="ECO:0007669"/>
    <property type="project" value="InterPro"/>
</dbReference>
<evidence type="ECO:0000256" key="5">
    <source>
        <dbReference type="ARBA" id="ARBA00022679"/>
    </source>
</evidence>
<dbReference type="GO" id="GO:0000009">
    <property type="term" value="F:alpha-1,6-mannosyltransferase activity"/>
    <property type="evidence" value="ECO:0007669"/>
    <property type="project" value="InterPro"/>
</dbReference>
<gene>
    <name evidence="12" type="ORF">DWG14_06679</name>
</gene>
<keyword evidence="5" id="KW-0808">Transferase</keyword>
<feature type="region of interest" description="Disordered" evidence="10">
    <location>
        <begin position="344"/>
        <end position="407"/>
    </location>
</feature>
<organism evidence="12 13">
    <name type="scientific">Streptomyces griseorubiginosus</name>
    <dbReference type="NCBI Taxonomy" id="67304"/>
    <lineage>
        <taxon>Bacteria</taxon>
        <taxon>Bacillati</taxon>
        <taxon>Actinomycetota</taxon>
        <taxon>Actinomycetes</taxon>
        <taxon>Kitasatosporales</taxon>
        <taxon>Streptomycetaceae</taxon>
        <taxon>Streptomyces</taxon>
    </lineage>
</organism>
<evidence type="ECO:0000313" key="13">
    <source>
        <dbReference type="Proteomes" id="UP000265765"/>
    </source>
</evidence>
<dbReference type="EMBL" id="CP032427">
    <property type="protein sequence ID" value="AYC42384.1"/>
    <property type="molecule type" value="Genomic_DNA"/>
</dbReference>
<evidence type="ECO:0000256" key="6">
    <source>
        <dbReference type="ARBA" id="ARBA00022692"/>
    </source>
</evidence>
<keyword evidence="8 11" id="KW-1133">Transmembrane helix</keyword>
<feature type="transmembrane region" description="Helical" evidence="11">
    <location>
        <begin position="499"/>
        <end position="519"/>
    </location>
</feature>
<evidence type="ECO:0000256" key="2">
    <source>
        <dbReference type="ARBA" id="ARBA00004687"/>
    </source>
</evidence>
<evidence type="ECO:0000256" key="11">
    <source>
        <dbReference type="SAM" id="Phobius"/>
    </source>
</evidence>
<evidence type="ECO:0000256" key="9">
    <source>
        <dbReference type="ARBA" id="ARBA00023136"/>
    </source>
</evidence>
<keyword evidence="3" id="KW-0337">GPI-anchor biosynthesis</keyword>
<evidence type="ECO:0000256" key="10">
    <source>
        <dbReference type="SAM" id="MobiDB-lite"/>
    </source>
</evidence>
<feature type="transmembrane region" description="Helical" evidence="11">
    <location>
        <begin position="128"/>
        <end position="149"/>
    </location>
</feature>
<dbReference type="InterPro" id="IPR007315">
    <property type="entry name" value="PIG-V/Gpi18"/>
</dbReference>
<evidence type="ECO:0008006" key="14">
    <source>
        <dbReference type="Google" id="ProtNLM"/>
    </source>
</evidence>
<feature type="transmembrane region" description="Helical" evidence="11">
    <location>
        <begin position="472"/>
        <end position="492"/>
    </location>
</feature>
<dbReference type="PANTHER" id="PTHR12468:SF2">
    <property type="entry name" value="GPI MANNOSYLTRANSFERASE 2"/>
    <property type="match status" value="1"/>
</dbReference>
<name>A0AAI8L3R7_9ACTN</name>
<keyword evidence="4" id="KW-0328">Glycosyltransferase</keyword>
<dbReference type="GO" id="GO:0016020">
    <property type="term" value="C:membrane"/>
    <property type="evidence" value="ECO:0007669"/>
    <property type="project" value="GOC"/>
</dbReference>
<dbReference type="Proteomes" id="UP000265765">
    <property type="component" value="Chromosome"/>
</dbReference>
<feature type="transmembrane region" description="Helical" evidence="11">
    <location>
        <begin position="155"/>
        <end position="175"/>
    </location>
</feature>
<dbReference type="GO" id="GO:0006506">
    <property type="term" value="P:GPI anchor biosynthetic process"/>
    <property type="evidence" value="ECO:0007669"/>
    <property type="project" value="UniProtKB-KW"/>
</dbReference>
<keyword evidence="7" id="KW-0256">Endoplasmic reticulum</keyword>
<evidence type="ECO:0000313" key="12">
    <source>
        <dbReference type="EMBL" id="AYC42384.1"/>
    </source>
</evidence>
<evidence type="ECO:0000256" key="4">
    <source>
        <dbReference type="ARBA" id="ARBA00022676"/>
    </source>
</evidence>
<dbReference type="AlphaFoldDB" id="A0AAI8L3R7"/>
<evidence type="ECO:0000256" key="3">
    <source>
        <dbReference type="ARBA" id="ARBA00022502"/>
    </source>
</evidence>